<reference evidence="2" key="1">
    <citation type="submission" date="2022-11" db="UniProtKB">
        <authorList>
            <consortium name="WormBaseParasite"/>
        </authorList>
    </citation>
    <scope>IDENTIFICATION</scope>
</reference>
<protein>
    <submittedName>
        <fullName evidence="2">Uncharacterized protein</fullName>
    </submittedName>
</protein>
<sequence length="152" mass="17024">MFKVVVIFFLLFSLLFADADDDYSFYDVVDECNKNSAIKYYYEKSKNHCYSARPTCGQNGDGNKLYDSIKECLVKEMSPNRVRTVSLYCGQQGSPLIVDQGNGESGTYLFPPECEVYGKALCPDKTVCFASTLHGYCCDPSSKNPGKSFLLF</sequence>
<proteinExistence type="predicted"/>
<name>A0AC35GRT8_9BILA</name>
<evidence type="ECO:0000313" key="1">
    <source>
        <dbReference type="Proteomes" id="UP000887580"/>
    </source>
</evidence>
<organism evidence="1 2">
    <name type="scientific">Panagrolaimus sp. PS1159</name>
    <dbReference type="NCBI Taxonomy" id="55785"/>
    <lineage>
        <taxon>Eukaryota</taxon>
        <taxon>Metazoa</taxon>
        <taxon>Ecdysozoa</taxon>
        <taxon>Nematoda</taxon>
        <taxon>Chromadorea</taxon>
        <taxon>Rhabditida</taxon>
        <taxon>Tylenchina</taxon>
        <taxon>Panagrolaimomorpha</taxon>
        <taxon>Panagrolaimoidea</taxon>
        <taxon>Panagrolaimidae</taxon>
        <taxon>Panagrolaimus</taxon>
    </lineage>
</organism>
<dbReference type="WBParaSite" id="PS1159_v2.g7601.t1">
    <property type="protein sequence ID" value="PS1159_v2.g7601.t1"/>
    <property type="gene ID" value="PS1159_v2.g7601"/>
</dbReference>
<dbReference type="Proteomes" id="UP000887580">
    <property type="component" value="Unplaced"/>
</dbReference>
<accession>A0AC35GRT8</accession>
<evidence type="ECO:0000313" key="2">
    <source>
        <dbReference type="WBParaSite" id="PS1159_v2.g7601.t1"/>
    </source>
</evidence>